<reference evidence="15" key="2">
    <citation type="submission" date="2011-02" db="EMBL/GenBank/DDBJ databases">
        <authorList>
            <person name="MacLean D."/>
        </authorList>
    </citation>
    <scope>NUCLEOTIDE SEQUENCE</scope>
</reference>
<comment type="subcellular location">
    <subcellularLocation>
        <location evidence="1 13">Cytoplasm</location>
        <location evidence="1 13">Cytosol</location>
    </subcellularLocation>
</comment>
<evidence type="ECO:0000256" key="7">
    <source>
        <dbReference type="ARBA" id="ARBA00022777"/>
    </source>
</evidence>
<keyword evidence="6 12" id="KW-0547">Nucleotide-binding</keyword>
<dbReference type="InterPro" id="IPR000560">
    <property type="entry name" value="His_Pase_clade-2"/>
</dbReference>
<comment type="function">
    <text evidence="13">Bifunctional inositol kinase that acts in concert with the IP6K kinases to synthesize the diphosphate group-containing inositol pyrophosphates diphosphoinositol pentakisphosphate, PP-InsP5, and bis-diphosphoinositol tetrakisphosphate, (PP)2-InsP4. PP-InsP5 and (PP)2-InsP4, also respectively called InsP7 and InsP8, may regulate a variety of cellular processes, including apoptosis, vesicle trafficking, cytoskeletal dynamics, and exocytosis. Phosphorylates inositol hexakisphosphate (InsP6).</text>
</comment>
<dbReference type="EMBL" id="FR824090">
    <property type="protein sequence ID" value="CCA18114.1"/>
    <property type="molecule type" value="Genomic_DNA"/>
</dbReference>
<evidence type="ECO:0000256" key="3">
    <source>
        <dbReference type="ARBA" id="ARBA00022490"/>
    </source>
</evidence>
<evidence type="ECO:0000256" key="12">
    <source>
        <dbReference type="PROSITE-ProRule" id="PRU00409"/>
    </source>
</evidence>
<dbReference type="Gene3D" id="3.30.470.20">
    <property type="entry name" value="ATP-grasp fold, B domain"/>
    <property type="match status" value="1"/>
</dbReference>
<keyword evidence="4" id="KW-0597">Phosphoprotein</keyword>
<dbReference type="Pfam" id="PF18086">
    <property type="entry name" value="PPIP5K2_N"/>
    <property type="match status" value="1"/>
</dbReference>
<keyword evidence="8 12" id="KW-0067">ATP-binding</keyword>
<dbReference type="FunFam" id="3.30.470.20:FF:000019">
    <property type="entry name" value="Inositol hexakisphosphate and diphosphoinositol-pentakisphosphate kinase"/>
    <property type="match status" value="1"/>
</dbReference>
<keyword evidence="7 13" id="KW-0418">Kinase</keyword>
<sequence length="1020" mass="116982">MNTLSSSVIDADCVNVDKYVVGICAMEKKTRSKPMLEILKRLEEKKQFDIHIFSDDVILNKEVDKWPICDVLISFYSSGFPLEKADSYCKLHHPILVNDLKMQREMFDRRKVYAILSRHGIPVPRHAIVNRDIVGKEDIIEEEENYVIVNGVRIDKPLVEKPVDAEDHNIHIYYPTSAGGGSKKLFRKIGDRSSEFYPNENRIRRDGSYIYEEFVNTQGTDVKVYTVGSSYGHAEARKSPVLDGKVMRDMSGKEIRYPVILNSAEKEIARKVCLAFHQTVCGFDLLRVRGNSFVCDVNGWSFVKSSKKYYDDCGLILHNYLVSALRSRYFRQIRLGSPISDMHRLCPQYAVEPRAKLSNADTQTSARSPRGGECEDVTGVKEELRCVIAVVRHGDRTPKQKLKTIVWEKDLVAFFKARRVEQEQVELKVKSVSDLQELLDLVRNLIKFYAPGVGLKEAVWEVEAGDSFEKLLQMKRVLERWKFAGINRKVQFKPLQEHSPAFTQDRFELLMILKWGGDLTPTGQIQGEGLGRSFRNKLYPLEEGGLLRLHSTFRHDLKIFTSDEGRVQMTAAAFAKGFLELEGDLTPILVSLVTTLGKDANKMLDHSGQAEANEEIQRTKCKLKQLLHRDYATFQDFASALNPIKIESISTALNSIWNPTDSLSRLHDTIRRHKVEILELSHTKNLDETHCLYVGETFSLMLERWEKLYRDFYSEKSASYDLSKIPDIFDCIKYDLLHNHQLRFRYGKELYDLAKAFAGCYVPQEYGMEMSEKQSIGVKVSQALCAKIRADIVAVMSASSTKQSAVELNFPPHDEVDLMDPSIEHLGYRLDPSFAKELRIKSPSTQVRTRLYFTSESHMYTLLNVLRFQCPRWHARHQSRNSENVYDISLEEEEYSNEILKEMGISVSERMPHRKYLFSKSKMISDCGIEALSRVTELNYLAHVVIRVFEKNGVDDDSEDRFRVEISFSPGVVNHFDVAEYAVTEKEDVISRVADRICLTQSMTAVMFEDMLAACVSSEK</sequence>
<dbReference type="PROSITE" id="PS50975">
    <property type="entry name" value="ATP_GRASP"/>
    <property type="match status" value="1"/>
</dbReference>
<dbReference type="InterPro" id="IPR033379">
    <property type="entry name" value="Acid_Pase_AS"/>
</dbReference>
<evidence type="ECO:0000256" key="2">
    <source>
        <dbReference type="ARBA" id="ARBA00005609"/>
    </source>
</evidence>
<feature type="domain" description="ATP-grasp" evidence="14">
    <location>
        <begin position="113"/>
        <end position="326"/>
    </location>
</feature>
<evidence type="ECO:0000256" key="6">
    <source>
        <dbReference type="ARBA" id="ARBA00022741"/>
    </source>
</evidence>
<dbReference type="EC" id="2.7.4.24" evidence="13"/>
<evidence type="ECO:0000256" key="1">
    <source>
        <dbReference type="ARBA" id="ARBA00004514"/>
    </source>
</evidence>
<dbReference type="CDD" id="cd07061">
    <property type="entry name" value="HP_HAP_like"/>
    <property type="match status" value="1"/>
</dbReference>
<dbReference type="Gene3D" id="3.40.50.11950">
    <property type="match status" value="1"/>
</dbReference>
<dbReference type="InterPro" id="IPR040557">
    <property type="entry name" value="VIP1_N"/>
</dbReference>
<evidence type="ECO:0000256" key="4">
    <source>
        <dbReference type="ARBA" id="ARBA00022553"/>
    </source>
</evidence>
<dbReference type="Pfam" id="PF00328">
    <property type="entry name" value="His_Phos_2"/>
    <property type="match status" value="1"/>
</dbReference>
<dbReference type="GO" id="GO:0032958">
    <property type="term" value="P:inositol phosphate biosynthetic process"/>
    <property type="evidence" value="ECO:0007669"/>
    <property type="project" value="TreeGrafter"/>
</dbReference>
<evidence type="ECO:0000256" key="5">
    <source>
        <dbReference type="ARBA" id="ARBA00022679"/>
    </source>
</evidence>
<dbReference type="GO" id="GO:0006020">
    <property type="term" value="P:inositol metabolic process"/>
    <property type="evidence" value="ECO:0007669"/>
    <property type="project" value="TreeGrafter"/>
</dbReference>
<dbReference type="HOGENOM" id="CLU_000914_3_0_1"/>
<dbReference type="GO" id="GO:0052723">
    <property type="term" value="F:inositol hexakisphosphate 1-kinase activity"/>
    <property type="evidence" value="ECO:0007669"/>
    <property type="project" value="RHEA"/>
</dbReference>
<dbReference type="GO" id="GO:0046872">
    <property type="term" value="F:metal ion binding"/>
    <property type="evidence" value="ECO:0007669"/>
    <property type="project" value="InterPro"/>
</dbReference>
<dbReference type="GO" id="GO:0005524">
    <property type="term" value="F:ATP binding"/>
    <property type="evidence" value="ECO:0007669"/>
    <property type="project" value="UniProtKB-UniRule"/>
</dbReference>
<dbReference type="SUPFAM" id="SSF53254">
    <property type="entry name" value="Phosphoglycerate mutase-like"/>
    <property type="match status" value="1"/>
</dbReference>
<dbReference type="InterPro" id="IPR037446">
    <property type="entry name" value="His_Pase_VIP1"/>
</dbReference>
<dbReference type="GO" id="GO:0033857">
    <property type="term" value="F:5-diphosphoinositol pentakisphosphate 1-kinase activity"/>
    <property type="evidence" value="ECO:0007669"/>
    <property type="project" value="TreeGrafter"/>
</dbReference>
<name>F0WAE3_9STRA</name>
<dbReference type="SUPFAM" id="SSF56059">
    <property type="entry name" value="Glutathione synthetase ATP-binding domain-like"/>
    <property type="match status" value="1"/>
</dbReference>
<dbReference type="Gene3D" id="3.40.50.1240">
    <property type="entry name" value="Phosphoglycerate mutase-like"/>
    <property type="match status" value="1"/>
</dbReference>
<keyword evidence="3 13" id="KW-0963">Cytoplasm</keyword>
<evidence type="ECO:0000256" key="9">
    <source>
        <dbReference type="ARBA" id="ARBA00022990"/>
    </source>
</evidence>
<evidence type="ECO:0000256" key="11">
    <source>
        <dbReference type="ARBA" id="ARBA00034629"/>
    </source>
</evidence>
<dbReference type="InterPro" id="IPR011761">
    <property type="entry name" value="ATP-grasp"/>
</dbReference>
<dbReference type="FunFam" id="3.40.50.11950:FF:000002">
    <property type="entry name" value="Inositol hexakisphosphate and diphosphoinositol-pentakisphosphate kinase"/>
    <property type="match status" value="1"/>
</dbReference>
<comment type="catalytic activity">
    <reaction evidence="11">
        <text>1D-myo-inositol hexakisphosphate + ATP = 1-diphospho-1D-myo-inositol 2,3,4,5,6-pentakisphosphate + ADP</text>
        <dbReference type="Rhea" id="RHEA:37459"/>
        <dbReference type="ChEBI" id="CHEBI:30616"/>
        <dbReference type="ChEBI" id="CHEBI:58130"/>
        <dbReference type="ChEBI" id="CHEBI:74946"/>
        <dbReference type="ChEBI" id="CHEBI:456216"/>
        <dbReference type="EC" id="2.7.4.24"/>
    </reaction>
    <physiologicalReaction direction="left-to-right" evidence="11">
        <dbReference type="Rhea" id="RHEA:37460"/>
    </physiologicalReaction>
</comment>
<dbReference type="GO" id="GO:0005829">
    <property type="term" value="C:cytosol"/>
    <property type="evidence" value="ECO:0007669"/>
    <property type="project" value="UniProtKB-SubCell"/>
</dbReference>
<keyword evidence="5 13" id="KW-0808">Transferase</keyword>
<dbReference type="InterPro" id="IPR029033">
    <property type="entry name" value="His_PPase_superfam"/>
</dbReference>
<protein>
    <recommendedName>
        <fullName evidence="13">Inositol hexakisphosphate and diphosphoinositol-pentakisphosphate kinase</fullName>
        <ecNumber evidence="13">2.7.4.24</ecNumber>
    </recommendedName>
</protein>
<evidence type="ECO:0000313" key="15">
    <source>
        <dbReference type="EMBL" id="CCA18114.1"/>
    </source>
</evidence>
<accession>F0WAE3</accession>
<dbReference type="PROSITE" id="PS00616">
    <property type="entry name" value="HIS_ACID_PHOSPHAT_1"/>
    <property type="match status" value="1"/>
</dbReference>
<comment type="catalytic activity">
    <reaction evidence="10">
        <text>5-diphospho-1D-myo-inositol 1,2,3,4,6-pentakisphosphate + ATP + H(+) = 1,5-bis(diphospho)-1D-myo-inositol 2,3,4,6-tetrakisphosphate + ADP</text>
        <dbReference type="Rhea" id="RHEA:10276"/>
        <dbReference type="ChEBI" id="CHEBI:15378"/>
        <dbReference type="ChEBI" id="CHEBI:30616"/>
        <dbReference type="ChEBI" id="CHEBI:58628"/>
        <dbReference type="ChEBI" id="CHEBI:77983"/>
        <dbReference type="ChEBI" id="CHEBI:456216"/>
        <dbReference type="EC" id="2.7.4.24"/>
    </reaction>
    <physiologicalReaction direction="left-to-right" evidence="10">
        <dbReference type="Rhea" id="RHEA:10277"/>
    </physiologicalReaction>
</comment>
<proteinExistence type="inferred from homology"/>
<evidence type="ECO:0000259" key="14">
    <source>
        <dbReference type="PROSITE" id="PS50975"/>
    </source>
</evidence>
<gene>
    <name evidence="15" type="primary">AlNc14C45G3671</name>
    <name evidence="15" type="ORF">ALNC14_042570</name>
</gene>
<dbReference type="AlphaFoldDB" id="F0WAE3"/>
<evidence type="ECO:0000256" key="10">
    <source>
        <dbReference type="ARBA" id="ARBA00033696"/>
    </source>
</evidence>
<organism evidence="15">
    <name type="scientific">Albugo laibachii Nc14</name>
    <dbReference type="NCBI Taxonomy" id="890382"/>
    <lineage>
        <taxon>Eukaryota</taxon>
        <taxon>Sar</taxon>
        <taxon>Stramenopiles</taxon>
        <taxon>Oomycota</taxon>
        <taxon>Peronosporomycetes</taxon>
        <taxon>Albuginales</taxon>
        <taxon>Albuginaceae</taxon>
        <taxon>Albugo</taxon>
    </lineage>
</organism>
<evidence type="ECO:0000256" key="13">
    <source>
        <dbReference type="RuleBase" id="RU365032"/>
    </source>
</evidence>
<reference evidence="15" key="1">
    <citation type="journal article" date="2011" name="PLoS Biol.">
        <title>Gene gain and loss during evolution of obligate parasitism in the white rust pathogen of Arabidopsis thaliana.</title>
        <authorList>
            <person name="Kemen E."/>
            <person name="Gardiner A."/>
            <person name="Schultz-Larsen T."/>
            <person name="Kemen A.C."/>
            <person name="Balmuth A.L."/>
            <person name="Robert-Seilaniantz A."/>
            <person name="Bailey K."/>
            <person name="Holub E."/>
            <person name="Studholme D.J."/>
            <person name="Maclean D."/>
            <person name="Jones J.D."/>
        </authorList>
    </citation>
    <scope>NUCLEOTIDE SEQUENCE</scope>
</reference>
<keyword evidence="9" id="KW-0007">Acetylation</keyword>
<comment type="similarity">
    <text evidence="2 13">Belongs to the histidine acid phosphatase family. VIP1 subfamily.</text>
</comment>
<dbReference type="PANTHER" id="PTHR12750">
    <property type="entry name" value="DIPHOSPHOINOSITOL PENTAKISPHOSPHATE KINASE"/>
    <property type="match status" value="1"/>
</dbReference>
<dbReference type="PANTHER" id="PTHR12750:SF9">
    <property type="entry name" value="INOSITOL HEXAKISPHOSPHATE AND DIPHOSPHOINOSITOL-PENTAKISPHOSPHATE KINASE"/>
    <property type="match status" value="1"/>
</dbReference>
<evidence type="ECO:0000256" key="8">
    <source>
        <dbReference type="ARBA" id="ARBA00022840"/>
    </source>
</evidence>